<dbReference type="PANTHER" id="PTHR12113">
    <property type="entry name" value="DICKKOPF3-LIKE 3"/>
    <property type="match status" value="1"/>
</dbReference>
<dbReference type="GO" id="GO:0001669">
    <property type="term" value="C:acrosomal vesicle"/>
    <property type="evidence" value="ECO:0007669"/>
    <property type="project" value="Ensembl"/>
</dbReference>
<feature type="chain" id="PRO_5014553540" evidence="4">
    <location>
        <begin position="22"/>
        <end position="233"/>
    </location>
</feature>
<name>A0A286ZU05_PIG</name>
<reference evidence="7" key="5">
    <citation type="submission" date="2025-05" db="UniProtKB">
        <authorList>
            <consortium name="Ensembl"/>
        </authorList>
    </citation>
    <scope>IDENTIFICATION</scope>
</reference>
<evidence type="ECO:0000313" key="8">
    <source>
        <dbReference type="Proteomes" id="UP000008227"/>
    </source>
</evidence>
<dbReference type="EMBL" id="OL362243">
    <property type="protein sequence ID" value="UZD11050.1"/>
    <property type="molecule type" value="mRNA"/>
</dbReference>
<sequence length="233" mass="26591">MWHPLVLLLLLPSASLPASTAAPIRDGDAQESSSGFLGLRSLLQGFTRLFLKDDLLRGMDSFFSAPMDFRGLPRNYHQEENQERRLGNNTLSSHLQIDKVTDNKTGEVLISEKVVASIDPEERSLEGNWKVPKIEEKEALAPVPKAVDSFHPEPHPRVAFWIMKLPRRRSHQDAQEGSRWLSEKRHRLQAIRDGLREGTHEDVLEDRTQSPSHAKLSARKTHFLYILRPSQQL</sequence>
<dbReference type="GO" id="GO:0090090">
    <property type="term" value="P:negative regulation of canonical Wnt signaling pathway"/>
    <property type="evidence" value="ECO:0000318"/>
    <property type="project" value="GO_Central"/>
</dbReference>
<evidence type="ECO:0000313" key="6">
    <source>
        <dbReference type="EMBL" id="UZD11050.1"/>
    </source>
</evidence>
<comment type="subcellular location">
    <subcellularLocation>
        <location evidence="1">Secreted</location>
    </subcellularLocation>
</comment>
<dbReference type="GO" id="GO:0043065">
    <property type="term" value="P:positive regulation of apoptotic process"/>
    <property type="evidence" value="ECO:0007669"/>
    <property type="project" value="Ensembl"/>
</dbReference>
<dbReference type="STRING" id="9823.ENSSSCP00000035108"/>
<feature type="signal peptide" evidence="4">
    <location>
        <begin position="1"/>
        <end position="21"/>
    </location>
</feature>
<evidence type="ECO:0000256" key="2">
    <source>
        <dbReference type="ARBA" id="ARBA00022525"/>
    </source>
</evidence>
<dbReference type="OrthoDB" id="6359792at2759"/>
<dbReference type="Proteomes" id="UP000008227">
    <property type="component" value="Chromosome 6"/>
</dbReference>
<dbReference type="GO" id="GO:0005615">
    <property type="term" value="C:extracellular space"/>
    <property type="evidence" value="ECO:0000318"/>
    <property type="project" value="GO_Central"/>
</dbReference>
<dbReference type="VGNC" id="VGNC:87324">
    <property type="gene designation" value="DKKL1"/>
</dbReference>
<dbReference type="GO" id="GO:0045600">
    <property type="term" value="P:positive regulation of fat cell differentiation"/>
    <property type="evidence" value="ECO:0007669"/>
    <property type="project" value="Ensembl"/>
</dbReference>
<dbReference type="CTD" id="27120"/>
<keyword evidence="2" id="KW-0964">Secreted</keyword>
<dbReference type="InterPro" id="IPR039863">
    <property type="entry name" value="DKK1-4"/>
</dbReference>
<evidence type="ECO:0000256" key="4">
    <source>
        <dbReference type="SAM" id="SignalP"/>
    </source>
</evidence>
<dbReference type="PANTHER" id="PTHR12113:SF7">
    <property type="entry name" value="DICKKOPF-LIKE PROTEIN 1"/>
    <property type="match status" value="1"/>
</dbReference>
<dbReference type="GO" id="GO:0048019">
    <property type="term" value="F:receptor antagonist activity"/>
    <property type="evidence" value="ECO:0000318"/>
    <property type="project" value="GO_Central"/>
</dbReference>
<dbReference type="Ensembl" id="ENSSSCT00000058631.2">
    <property type="protein sequence ID" value="ENSSSCP00000035108.1"/>
    <property type="gene ID" value="ENSSSCG00000038579.2"/>
</dbReference>
<dbReference type="OMA" id="APEGSHW"/>
<evidence type="ECO:0000313" key="5">
    <source>
        <dbReference type="EMBL" id="HDB46588.1"/>
    </source>
</evidence>
<evidence type="ECO:0000256" key="1">
    <source>
        <dbReference type="ARBA" id="ARBA00004613"/>
    </source>
</evidence>
<dbReference type="RefSeq" id="XP_020950392.1">
    <property type="nucleotide sequence ID" value="XM_021094733.1"/>
</dbReference>
<dbReference type="GO" id="GO:2000225">
    <property type="term" value="P:negative regulation of testosterone biosynthetic process"/>
    <property type="evidence" value="ECO:0007669"/>
    <property type="project" value="Ensembl"/>
</dbReference>
<accession>A0A8D0MP37</accession>
<organism evidence="7 8">
    <name type="scientific">Sus scrofa</name>
    <name type="common">Pig</name>
    <dbReference type="NCBI Taxonomy" id="9823"/>
    <lineage>
        <taxon>Eukaryota</taxon>
        <taxon>Metazoa</taxon>
        <taxon>Chordata</taxon>
        <taxon>Craniata</taxon>
        <taxon>Vertebrata</taxon>
        <taxon>Euteleostomi</taxon>
        <taxon>Mammalia</taxon>
        <taxon>Eutheria</taxon>
        <taxon>Laurasiatheria</taxon>
        <taxon>Artiodactyla</taxon>
        <taxon>Suina</taxon>
        <taxon>Suidae</taxon>
        <taxon>Sus</taxon>
    </lineage>
</organism>
<dbReference type="AlphaFoldDB" id="A0A286ZU05"/>
<dbReference type="InterPro" id="IPR049632">
    <property type="entry name" value="DKKL1"/>
</dbReference>
<dbReference type="RefSeq" id="XP_020950393.1">
    <property type="nucleotide sequence ID" value="XM_021094734.1"/>
</dbReference>
<dbReference type="GO" id="GO:0060070">
    <property type="term" value="P:canonical Wnt signaling pathway"/>
    <property type="evidence" value="ECO:0007669"/>
    <property type="project" value="Ensembl"/>
</dbReference>
<dbReference type="KEGG" id="ssc:110261019"/>
<dbReference type="RefSeq" id="XP_020950394.1">
    <property type="nucleotide sequence ID" value="XM_021094735.1"/>
</dbReference>
<dbReference type="RefSeq" id="XP_020950390.1">
    <property type="nucleotide sequence ID" value="XM_021094731.1"/>
</dbReference>
<dbReference type="GO" id="GO:0039706">
    <property type="term" value="F:co-receptor binding"/>
    <property type="evidence" value="ECO:0000318"/>
    <property type="project" value="GO_Central"/>
</dbReference>
<gene>
    <name evidence="7 9" type="primary">DKKL1</name>
</gene>
<accession>A0A286ZU05</accession>
<reference evidence="7" key="3">
    <citation type="journal article" date="2020" name="Gigascience">
        <title>An improved pig reference genome sequence to enable pig genetics and genomics research.</title>
        <authorList>
            <person name="Warr A."/>
            <person name="Affara N."/>
            <person name="Aken B."/>
            <person name="Beiki H."/>
            <person name="Bickhart D.M."/>
            <person name="Billis K."/>
            <person name="Chow W."/>
            <person name="Eory L."/>
            <person name="Finlayson H.A."/>
            <person name="Flicek P."/>
            <person name="Giron C.G."/>
            <person name="Griffin D.K."/>
            <person name="Hall R."/>
            <person name="Hannum G."/>
            <person name="Hourlier T."/>
            <person name="Howe K."/>
            <person name="Hume D.A."/>
            <person name="Izuogu O."/>
            <person name="Kim K."/>
            <person name="Koren S."/>
            <person name="Liu H."/>
            <person name="Manchanda N."/>
            <person name="Martin F.J."/>
            <person name="Nonneman D.J."/>
            <person name="O'Connor R.E."/>
            <person name="Phillippy A.M."/>
            <person name="Rohrer G.A."/>
            <person name="Rosen B.D."/>
            <person name="Rund L.A."/>
            <person name="Sargent C.A."/>
            <person name="Schook L.B."/>
            <person name="Schroeder S.G."/>
            <person name="Schwartz A.S."/>
            <person name="Skinner B.M."/>
            <person name="Talbot R."/>
            <person name="Tseng E."/>
            <person name="Tuggle C.K."/>
            <person name="Watson M."/>
            <person name="Smith T.P.L."/>
            <person name="Archibald A.L."/>
        </authorList>
    </citation>
    <scope>NUCLEOTIDE SEQUENCE [LARGE SCALE GENOMIC DNA]</scope>
    <source>
        <strain evidence="7">Duroc</strain>
    </source>
</reference>
<reference evidence="8" key="1">
    <citation type="submission" date="2009-11" db="EMBL/GenBank/DDBJ databases">
        <authorList>
            <consortium name="Porcine genome sequencing project"/>
        </authorList>
    </citation>
    <scope>NUCLEOTIDE SEQUENCE [LARGE SCALE GENOMIC DNA]</scope>
    <source>
        <strain evidence="8">Duroc</strain>
    </source>
</reference>
<dbReference type="GO" id="GO:0007341">
    <property type="term" value="P:penetration of zona pellucida"/>
    <property type="evidence" value="ECO:0007669"/>
    <property type="project" value="Ensembl"/>
</dbReference>
<keyword evidence="8" id="KW-1185">Reference proteome</keyword>
<protein>
    <submittedName>
        <fullName evidence="6 7">Dickkopf like acrosomal protein 1</fullName>
    </submittedName>
    <submittedName>
        <fullName evidence="5">Dickkopf-like protein 1 isoform X2</fullName>
    </submittedName>
</protein>
<dbReference type="Bgee" id="ENSSSCG00000038579">
    <property type="expression patterns" value="Expressed in testis and 40 other cell types or tissues"/>
</dbReference>
<dbReference type="GeneID" id="110261019"/>
<reference evidence="6" key="4">
    <citation type="submission" date="2021-11" db="EMBL/GenBank/DDBJ databases">
        <title>Analysis of molecular characterization of DKKL1 and construction of transcriptional regulatory network in Banna Mini-pig Inbred Line.</title>
        <authorList>
            <person name="Huo J.L."/>
            <person name="Dai H.M."/>
            <person name="Liu Z.P."/>
            <person name="Zhang X."/>
        </authorList>
    </citation>
    <scope>NUCLEOTIDE SEQUENCE</scope>
    <source>
        <tissue evidence="6">Testis</tissue>
    </source>
</reference>
<dbReference type="CDD" id="cd23006">
    <property type="entry name" value="Dkkl1"/>
    <property type="match status" value="1"/>
</dbReference>
<reference evidence="5" key="2">
    <citation type="journal article" date="2019" name="PeerJ">
        <title>Genes of the pig, Sus scrofa, reconstructed with EvidentialGene.</title>
        <authorList>
            <person name="Gilbert D.G."/>
        </authorList>
    </citation>
    <scope>NUCLEOTIDE SEQUENCE</scope>
</reference>
<evidence type="ECO:0000313" key="7">
    <source>
        <dbReference type="Ensembl" id="ENSSSCP00000035108.1"/>
    </source>
</evidence>
<proteinExistence type="evidence at transcript level"/>
<keyword evidence="3 4" id="KW-0732">Signal</keyword>
<evidence type="ECO:0000313" key="9">
    <source>
        <dbReference type="VGNC" id="VGNC:87324"/>
    </source>
</evidence>
<dbReference type="GeneTree" id="ENSGT00390000014026"/>
<dbReference type="EMBL" id="DQIR01191111">
    <property type="protein sequence ID" value="HDB46588.1"/>
    <property type="molecule type" value="Transcribed_RNA"/>
</dbReference>
<evidence type="ECO:0000256" key="3">
    <source>
        <dbReference type="ARBA" id="ARBA00022729"/>
    </source>
</evidence>